<name>A0A976R8M6_9VIRU</name>
<proteinExistence type="predicted"/>
<accession>A0A976R8M6</accession>
<evidence type="ECO:0000313" key="1">
    <source>
        <dbReference type="EMBL" id="UPW41233.1"/>
    </source>
</evidence>
<organism evidence="1">
    <name type="scientific">Sigmofec virus UA08Rod_4820</name>
    <dbReference type="NCBI Taxonomy" id="2929410"/>
    <lineage>
        <taxon>Viruses</taxon>
        <taxon>Monodnaviria</taxon>
        <taxon>Sangervirae</taxon>
        <taxon>Phixviricota</taxon>
        <taxon>Malgrandaviricetes</taxon>
        <taxon>Petitvirales</taxon>
        <taxon>Microviridae</taxon>
    </lineage>
</organism>
<protein>
    <submittedName>
        <fullName evidence="1">Uncharacterized protein</fullName>
    </submittedName>
</protein>
<reference evidence="1" key="1">
    <citation type="submission" date="2022-02" db="EMBL/GenBank/DDBJ databases">
        <title>Towards deciphering the DNA virus diversity associated with rodent species in the families Cricetidae and Heteromyidae.</title>
        <authorList>
            <person name="Lund M."/>
            <person name="Larsen B.B."/>
            <person name="Gryseels S."/>
            <person name="Kraberger S."/>
            <person name="Rowsey D.M."/>
            <person name="Steger L."/>
            <person name="Yule K.M."/>
            <person name="Upham N.S."/>
            <person name="Worobey M."/>
            <person name="Van Doorslaer K."/>
            <person name="Varsani A."/>
        </authorList>
    </citation>
    <scope>NUCLEOTIDE SEQUENCE</scope>
    <source>
        <strain evidence="1">UA08Rod_4820</strain>
    </source>
</reference>
<dbReference type="EMBL" id="OM869561">
    <property type="protein sequence ID" value="UPW41233.1"/>
    <property type="molecule type" value="Genomic_DNA"/>
</dbReference>
<sequence>MLPKIKSDPAAYYPTDRWFIQFLKKYGVTDLFSEEFMRSNGDRPFVLNLVDVPPSRYIIYAIDIRSSAYGEFFWKLLHEAWLDFLDGKIIAHTARKNIDKFLD</sequence>